<gene>
    <name evidence="1" type="ORF">MNOR_LOCUS4285</name>
</gene>
<evidence type="ECO:0000313" key="2">
    <source>
        <dbReference type="Proteomes" id="UP001497623"/>
    </source>
</evidence>
<name>A0AAV2PWA8_MEGNR</name>
<dbReference type="EMBL" id="CAXKWB010001558">
    <property type="protein sequence ID" value="CAL4064827.1"/>
    <property type="molecule type" value="Genomic_DNA"/>
</dbReference>
<dbReference type="SUPFAM" id="SSF48726">
    <property type="entry name" value="Immunoglobulin"/>
    <property type="match status" value="1"/>
</dbReference>
<proteinExistence type="predicted"/>
<evidence type="ECO:0000313" key="1">
    <source>
        <dbReference type="EMBL" id="CAL4064827.1"/>
    </source>
</evidence>
<sequence>MDMSRVLKFPDVKNQFDLQYIRYSEVSDSYDIEPRLYGSSIPLYGKTCSSIAGLQFPFILKRKGSLFSLGCFQMRGVVSPQQVTGNIGDPKEVECSVTAAQAAANITWNLNGRDITSDAHAEIRPN</sequence>
<dbReference type="AlphaFoldDB" id="A0AAV2PWA8"/>
<accession>A0AAV2PWA8</accession>
<comment type="caution">
    <text evidence="1">The sequence shown here is derived from an EMBL/GenBank/DDBJ whole genome shotgun (WGS) entry which is preliminary data.</text>
</comment>
<keyword evidence="2" id="KW-1185">Reference proteome</keyword>
<protein>
    <submittedName>
        <fullName evidence="1">Uncharacterized protein</fullName>
    </submittedName>
</protein>
<reference evidence="1 2" key="1">
    <citation type="submission" date="2024-05" db="EMBL/GenBank/DDBJ databases">
        <authorList>
            <person name="Wallberg A."/>
        </authorList>
    </citation>
    <scope>NUCLEOTIDE SEQUENCE [LARGE SCALE GENOMIC DNA]</scope>
</reference>
<dbReference type="Proteomes" id="UP001497623">
    <property type="component" value="Unassembled WGS sequence"/>
</dbReference>
<organism evidence="1 2">
    <name type="scientific">Meganyctiphanes norvegica</name>
    <name type="common">Northern krill</name>
    <name type="synonym">Thysanopoda norvegica</name>
    <dbReference type="NCBI Taxonomy" id="48144"/>
    <lineage>
        <taxon>Eukaryota</taxon>
        <taxon>Metazoa</taxon>
        <taxon>Ecdysozoa</taxon>
        <taxon>Arthropoda</taxon>
        <taxon>Crustacea</taxon>
        <taxon>Multicrustacea</taxon>
        <taxon>Malacostraca</taxon>
        <taxon>Eumalacostraca</taxon>
        <taxon>Eucarida</taxon>
        <taxon>Euphausiacea</taxon>
        <taxon>Euphausiidae</taxon>
        <taxon>Meganyctiphanes</taxon>
    </lineage>
</organism>
<feature type="non-terminal residue" evidence="1">
    <location>
        <position position="126"/>
    </location>
</feature>
<dbReference type="InterPro" id="IPR036179">
    <property type="entry name" value="Ig-like_dom_sf"/>
</dbReference>